<dbReference type="AlphaFoldDB" id="A0A1R1PNW0"/>
<sequence>MTLTYQFVCLFSKSVSKNVVDVVQSRPLSPFGVSKVSGAFVDFSIIRKLYAQQLRFLVLQKKRFSLSG</sequence>
<protein>
    <submittedName>
        <fullName evidence="1">Uncharacterized protein</fullName>
    </submittedName>
</protein>
<gene>
    <name evidence="1" type="ORF">AX774_g3843</name>
</gene>
<evidence type="ECO:0000313" key="1">
    <source>
        <dbReference type="EMBL" id="OMH82665.1"/>
    </source>
</evidence>
<name>A0A1R1PNW0_ZANCU</name>
<evidence type="ECO:0000313" key="2">
    <source>
        <dbReference type="Proteomes" id="UP000188320"/>
    </source>
</evidence>
<keyword evidence="2" id="KW-1185">Reference proteome</keyword>
<organism evidence="1 2">
    <name type="scientific">Zancudomyces culisetae</name>
    <name type="common">Gut fungus</name>
    <name type="synonym">Smittium culisetae</name>
    <dbReference type="NCBI Taxonomy" id="1213189"/>
    <lineage>
        <taxon>Eukaryota</taxon>
        <taxon>Fungi</taxon>
        <taxon>Fungi incertae sedis</taxon>
        <taxon>Zoopagomycota</taxon>
        <taxon>Kickxellomycotina</taxon>
        <taxon>Harpellomycetes</taxon>
        <taxon>Harpellales</taxon>
        <taxon>Legeriomycetaceae</taxon>
        <taxon>Zancudomyces</taxon>
    </lineage>
</organism>
<accession>A0A1R1PNW0</accession>
<reference evidence="2" key="1">
    <citation type="submission" date="2017-01" db="EMBL/GenBank/DDBJ databases">
        <authorList>
            <person name="Wang Y."/>
            <person name="White M."/>
            <person name="Kvist S."/>
            <person name="Moncalvo J.-M."/>
        </authorList>
    </citation>
    <scope>NUCLEOTIDE SEQUENCE [LARGE SCALE GENOMIC DNA]</scope>
    <source>
        <strain evidence="2">COL-18-3</strain>
    </source>
</reference>
<comment type="caution">
    <text evidence="1">The sequence shown here is derived from an EMBL/GenBank/DDBJ whole genome shotgun (WGS) entry which is preliminary data.</text>
</comment>
<proteinExistence type="predicted"/>
<dbReference type="EMBL" id="LSSK01000616">
    <property type="protein sequence ID" value="OMH82665.1"/>
    <property type="molecule type" value="Genomic_DNA"/>
</dbReference>
<dbReference type="Proteomes" id="UP000188320">
    <property type="component" value="Unassembled WGS sequence"/>
</dbReference>